<dbReference type="Proteomes" id="UP000537260">
    <property type="component" value="Unassembled WGS sequence"/>
</dbReference>
<evidence type="ECO:0000256" key="1">
    <source>
        <dbReference type="ARBA" id="ARBA00001974"/>
    </source>
</evidence>
<keyword evidence="3" id="KW-0285">Flavoprotein</keyword>
<dbReference type="SUPFAM" id="SSF51905">
    <property type="entry name" value="FAD/NAD(P)-binding domain"/>
    <property type="match status" value="1"/>
</dbReference>
<proteinExistence type="inferred from homology"/>
<dbReference type="InterPro" id="IPR017741">
    <property type="entry name" value="FAD-dependent_OxRdtase_HpnW"/>
</dbReference>
<gene>
    <name evidence="6" type="ORF">HNR05_003074</name>
</gene>
<keyword evidence="7" id="KW-1185">Reference proteome</keyword>
<comment type="cofactor">
    <cofactor evidence="1">
        <name>FAD</name>
        <dbReference type="ChEBI" id="CHEBI:57692"/>
    </cofactor>
</comment>
<dbReference type="Gene3D" id="3.30.9.10">
    <property type="entry name" value="D-Amino Acid Oxidase, subunit A, domain 2"/>
    <property type="match status" value="1"/>
</dbReference>
<dbReference type="Pfam" id="PF01266">
    <property type="entry name" value="DAO"/>
    <property type="match status" value="1"/>
</dbReference>
<dbReference type="Gene3D" id="3.50.50.60">
    <property type="entry name" value="FAD/NAD(P)-binding domain"/>
    <property type="match status" value="1"/>
</dbReference>
<evidence type="ECO:0000313" key="7">
    <source>
        <dbReference type="Proteomes" id="UP000537260"/>
    </source>
</evidence>
<accession>A0A7Z0EGW5</accession>
<dbReference type="AlphaFoldDB" id="A0A7Z0EGW5"/>
<evidence type="ECO:0000256" key="2">
    <source>
        <dbReference type="ARBA" id="ARBA00009410"/>
    </source>
</evidence>
<dbReference type="InterPro" id="IPR006076">
    <property type="entry name" value="FAD-dep_OxRdtase"/>
</dbReference>
<dbReference type="NCBIfam" id="TIGR03364">
    <property type="entry name" value="HpnW_proposed"/>
    <property type="match status" value="1"/>
</dbReference>
<evidence type="ECO:0000256" key="3">
    <source>
        <dbReference type="ARBA" id="ARBA00022630"/>
    </source>
</evidence>
<dbReference type="EMBL" id="JACCFM010000001">
    <property type="protein sequence ID" value="NYJ21283.1"/>
    <property type="molecule type" value="Genomic_DNA"/>
</dbReference>
<keyword evidence="4" id="KW-0560">Oxidoreductase</keyword>
<comment type="caution">
    <text evidence="6">The sequence shown here is derived from an EMBL/GenBank/DDBJ whole genome shotgun (WGS) entry which is preliminary data.</text>
</comment>
<name>A0A7Z0EGW5_9MICO</name>
<comment type="similarity">
    <text evidence="2">Belongs to the DadA oxidoreductase family.</text>
</comment>
<sequence>MSAVANHAAPNGAAPNRAAPNRAVENYDVAIVGSGIVGLGHALAASRRGLRVIVFDRSAEINGASIRNFGHLCFTAQAGLARELALASREVWLRLARDSGIWLRESGTFVVARHLDELQVLNDLAAARTERTLGERAEVELLSAAEAEARVPVAFGSTVGGAFLPYDMQANPREAAAALVGYLAGRGVEFQYRTAVTRVRTGRIETTRGGFDVGTVIVAVNHDIDQLYPEVAERGGIRRCGLDMLRVDAQLRMPLAAPLLTGWSLPRYGAFGVTPAASAPRDRLHREHPELAALDLNQMYTQLPDGTLIVGDTHYRGEAITPFQDEAGFDALLRITAELFGIARPRVLERWQGVYASATNDFLIDEPEPGVRLVAATTGIGMTCGLGLAERVSAAVFDSAEFSTDTSFRSTPSHTRKADHDHF</sequence>
<protein>
    <submittedName>
        <fullName evidence="6">FAD dependent oxidoreductase TIGR03364</fullName>
    </submittedName>
</protein>
<dbReference type="RefSeq" id="WP_218868912.1">
    <property type="nucleotide sequence ID" value="NZ_JACCFM010000001.1"/>
</dbReference>
<evidence type="ECO:0000256" key="4">
    <source>
        <dbReference type="ARBA" id="ARBA00023002"/>
    </source>
</evidence>
<dbReference type="GO" id="GO:0016491">
    <property type="term" value="F:oxidoreductase activity"/>
    <property type="evidence" value="ECO:0007669"/>
    <property type="project" value="UniProtKB-KW"/>
</dbReference>
<evidence type="ECO:0000313" key="6">
    <source>
        <dbReference type="EMBL" id="NYJ21283.1"/>
    </source>
</evidence>
<dbReference type="PANTHER" id="PTHR13847">
    <property type="entry name" value="SARCOSINE DEHYDROGENASE-RELATED"/>
    <property type="match status" value="1"/>
</dbReference>
<dbReference type="InterPro" id="IPR036188">
    <property type="entry name" value="FAD/NAD-bd_sf"/>
</dbReference>
<dbReference type="GO" id="GO:0005737">
    <property type="term" value="C:cytoplasm"/>
    <property type="evidence" value="ECO:0007669"/>
    <property type="project" value="TreeGrafter"/>
</dbReference>
<evidence type="ECO:0000259" key="5">
    <source>
        <dbReference type="Pfam" id="PF01266"/>
    </source>
</evidence>
<organism evidence="6 7">
    <name type="scientific">Glaciibacter psychrotolerans</name>
    <dbReference type="NCBI Taxonomy" id="670054"/>
    <lineage>
        <taxon>Bacteria</taxon>
        <taxon>Bacillati</taxon>
        <taxon>Actinomycetota</taxon>
        <taxon>Actinomycetes</taxon>
        <taxon>Micrococcales</taxon>
        <taxon>Microbacteriaceae</taxon>
        <taxon>Glaciibacter</taxon>
    </lineage>
</organism>
<reference evidence="6 7" key="1">
    <citation type="submission" date="2020-07" db="EMBL/GenBank/DDBJ databases">
        <title>Sequencing the genomes of 1000 actinobacteria strains.</title>
        <authorList>
            <person name="Klenk H.-P."/>
        </authorList>
    </citation>
    <scope>NUCLEOTIDE SEQUENCE [LARGE SCALE GENOMIC DNA]</scope>
    <source>
        <strain evidence="6 7">LI1</strain>
    </source>
</reference>
<feature type="domain" description="FAD dependent oxidoreductase" evidence="5">
    <location>
        <begin position="28"/>
        <end position="393"/>
    </location>
</feature>
<dbReference type="PANTHER" id="PTHR13847:SF286">
    <property type="entry name" value="D-AMINO ACID DEHYDROGENASE"/>
    <property type="match status" value="1"/>
</dbReference>